<dbReference type="AlphaFoldDB" id="A0A2P7B5J4"/>
<accession>A0A2P7B5J4</accession>
<gene>
    <name evidence="1" type="ORF">CU102_26455</name>
</gene>
<comment type="caution">
    <text evidence="1">The sequence shown here is derived from an EMBL/GenBank/DDBJ whole genome shotgun (WGS) entry which is preliminary data.</text>
</comment>
<keyword evidence="2" id="KW-1185">Reference proteome</keyword>
<reference evidence="2" key="1">
    <citation type="submission" date="2017-11" db="EMBL/GenBank/DDBJ databases">
        <authorList>
            <person name="Kuznetsova I."/>
            <person name="Sazanova A."/>
            <person name="Chirak E."/>
            <person name="Safronova V."/>
            <person name="Willems A."/>
        </authorList>
    </citation>
    <scope>NUCLEOTIDE SEQUENCE [LARGE SCALE GENOMIC DNA]</scope>
    <source>
        <strain evidence="2">STM 196</strain>
    </source>
</reference>
<name>A0A2P7B5J4_9HYPH</name>
<dbReference type="OrthoDB" id="3698953at2"/>
<evidence type="ECO:0000313" key="1">
    <source>
        <dbReference type="EMBL" id="PSH61726.1"/>
    </source>
</evidence>
<organism evidence="1 2">
    <name type="scientific">Phyllobacterium brassicacearum</name>
    <dbReference type="NCBI Taxonomy" id="314235"/>
    <lineage>
        <taxon>Bacteria</taxon>
        <taxon>Pseudomonadati</taxon>
        <taxon>Pseudomonadota</taxon>
        <taxon>Alphaproteobacteria</taxon>
        <taxon>Hyphomicrobiales</taxon>
        <taxon>Phyllobacteriaceae</taxon>
        <taxon>Phyllobacterium</taxon>
    </lineage>
</organism>
<proteinExistence type="predicted"/>
<dbReference type="EMBL" id="PGGO01000034">
    <property type="protein sequence ID" value="PSH61726.1"/>
    <property type="molecule type" value="Genomic_DNA"/>
</dbReference>
<evidence type="ECO:0000313" key="2">
    <source>
        <dbReference type="Proteomes" id="UP000241444"/>
    </source>
</evidence>
<dbReference type="Proteomes" id="UP000241444">
    <property type="component" value="Unassembled WGS sequence"/>
</dbReference>
<sequence length="107" mass="12290">MSRFYINLLNAGRIDDEAVIGYDKPLRTFFLQGFYEEESDFDEPEIWLGTCLEEFPTLESIVEEARSRGYEINGLHPAVRPADVIAMLAEVGHKPEPTIWERIGPIF</sequence>
<protein>
    <submittedName>
        <fullName evidence="1">Uncharacterized protein</fullName>
    </submittedName>
</protein>
<dbReference type="RefSeq" id="WP_106714059.1">
    <property type="nucleotide sequence ID" value="NZ_PGGO01000034.1"/>
</dbReference>